<dbReference type="InterPro" id="IPR006104">
    <property type="entry name" value="Glyco_hydro_2_N"/>
</dbReference>
<evidence type="ECO:0000313" key="10">
    <source>
        <dbReference type="Proteomes" id="UP000596035"/>
    </source>
</evidence>
<keyword evidence="3" id="KW-0326">Glycosidase</keyword>
<proteinExistence type="inferred from homology"/>
<dbReference type="InterPro" id="IPR006102">
    <property type="entry name" value="Ig-like_GH2"/>
</dbReference>
<accession>A0A1Z2XV51</accession>
<dbReference type="InterPro" id="IPR051913">
    <property type="entry name" value="GH2_Domain-Containing"/>
</dbReference>
<dbReference type="RefSeq" id="WP_066538255.1">
    <property type="nucleotide sequence ID" value="NZ_CP021422.1"/>
</dbReference>
<feature type="domain" description="Glycoside hydrolase family 2 catalytic" evidence="5">
    <location>
        <begin position="316"/>
        <end position="495"/>
    </location>
</feature>
<dbReference type="Pfam" id="PF02836">
    <property type="entry name" value="Glyco_hydro_2_C"/>
    <property type="match status" value="1"/>
</dbReference>
<dbReference type="GO" id="GO:0005975">
    <property type="term" value="P:carbohydrate metabolic process"/>
    <property type="evidence" value="ECO:0007669"/>
    <property type="project" value="InterPro"/>
</dbReference>
<dbReference type="Pfam" id="PF00703">
    <property type="entry name" value="Glyco_hydro_2"/>
    <property type="match status" value="1"/>
</dbReference>
<dbReference type="Gene3D" id="2.60.120.260">
    <property type="entry name" value="Galactose-binding domain-like"/>
    <property type="match status" value="1"/>
</dbReference>
<evidence type="ECO:0000256" key="3">
    <source>
        <dbReference type="ARBA" id="ARBA00023295"/>
    </source>
</evidence>
<dbReference type="PANTHER" id="PTHR42732:SF3">
    <property type="entry name" value="HYDROLASE"/>
    <property type="match status" value="1"/>
</dbReference>
<reference evidence="9" key="2">
    <citation type="submission" date="2017-05" db="EMBL/GenBank/DDBJ databases">
        <title>Improved OligoMM genomes.</title>
        <authorList>
            <person name="Garzetti D."/>
        </authorList>
    </citation>
    <scope>NUCLEOTIDE SEQUENCE [LARGE SCALE GENOMIC DNA]</scope>
    <source>
        <strain evidence="9">KB18</strain>
    </source>
</reference>
<protein>
    <submittedName>
        <fullName evidence="8">Beta-galactosidase</fullName>
    </submittedName>
</protein>
<dbReference type="InterPro" id="IPR006103">
    <property type="entry name" value="Glyco_hydro_2_cat"/>
</dbReference>
<comment type="similarity">
    <text evidence="1">Belongs to the glycosyl hydrolase 2 family.</text>
</comment>
<dbReference type="InterPro" id="IPR017853">
    <property type="entry name" value="GH"/>
</dbReference>
<name>A0A1Z2XV51_9FIRM</name>
<gene>
    <name evidence="7" type="ORF">ADH66_17305</name>
    <name evidence="8" type="ORF">I5Q82_07700</name>
</gene>
<keyword evidence="9" id="KW-1185">Reference proteome</keyword>
<feature type="domain" description="Glycoside hydrolase family 2 immunoglobulin-like beta-sandwich" evidence="4">
    <location>
        <begin position="183"/>
        <end position="278"/>
    </location>
</feature>
<dbReference type="Proteomes" id="UP000196710">
    <property type="component" value="Chromosome"/>
</dbReference>
<evidence type="ECO:0000259" key="4">
    <source>
        <dbReference type="Pfam" id="PF00703"/>
    </source>
</evidence>
<evidence type="ECO:0000259" key="5">
    <source>
        <dbReference type="Pfam" id="PF02836"/>
    </source>
</evidence>
<dbReference type="GO" id="GO:0004553">
    <property type="term" value="F:hydrolase activity, hydrolyzing O-glycosyl compounds"/>
    <property type="evidence" value="ECO:0007669"/>
    <property type="project" value="InterPro"/>
</dbReference>
<evidence type="ECO:0000259" key="6">
    <source>
        <dbReference type="Pfam" id="PF02837"/>
    </source>
</evidence>
<keyword evidence="2" id="KW-0378">Hydrolase</keyword>
<sequence>MSIPRPEYPRPQMTRGEESWLNLNGSWEFEFDFGDSGIERRQWEKPFSKAITVPFCPESKLSGIGYTDFIPAVWYRRKVDITPEQAKGAVVLRFGAVDYKCTVWVNGREVGSHRGGYVSFAFDITAYVQPGENTIALCAQDNVRSGKQPKGKQAHLHYSNACDYTRTTGIWQTVWLEFLPKTHIVSYKVYPQPDNSSVSLQVSIKGCTEGCALKAAASFEGRTVGRCERAGAGQLAFELSLSEKHLWAPGEPNLYDLELIIEKDGAVIDRIDGYFGLRSLRWDKKAIEINDRPIFQRLILDQGFYPDGIYTAPSDEALKKDIELSMDLGFNGARLHQKVFEERYLYWADKLGYIVWGEMASWGCDISTPAGLEYFLPEWIESVERDFNHPALVGWCPFNETWDHPYTGARQDDEVLRATYLATKALDPTRPLIDTSGNFHVITDIYDIHDYDQDPESFREKLAPMAEGGPAHETFPNRQKYEGQPYFVSEYGGTWWNPAPEDENNWGYGNRPQSEDEVLRRFAGLAGAMLENPAVCALCYTQLTDVEQEQNGLYSYDRSRKFSDRIYEGMRTAMSARAAIEK</sequence>
<dbReference type="InterPro" id="IPR036156">
    <property type="entry name" value="Beta-gal/glucu_dom_sf"/>
</dbReference>
<evidence type="ECO:0000256" key="1">
    <source>
        <dbReference type="ARBA" id="ARBA00007401"/>
    </source>
</evidence>
<dbReference type="Pfam" id="PF02837">
    <property type="entry name" value="Glyco_hydro_2_N"/>
    <property type="match status" value="1"/>
</dbReference>
<dbReference type="EMBL" id="CP021422">
    <property type="protein sequence ID" value="ASB42259.1"/>
    <property type="molecule type" value="Genomic_DNA"/>
</dbReference>
<evidence type="ECO:0000313" key="8">
    <source>
        <dbReference type="EMBL" id="QQR31538.1"/>
    </source>
</evidence>
<reference evidence="8 10" key="3">
    <citation type="submission" date="2020-11" db="EMBL/GenBank/DDBJ databases">
        <title>Closed and high quality bacterial genomes of the OMM12 community.</title>
        <authorList>
            <person name="Marbouty M."/>
            <person name="Lamy-Besnier Q."/>
            <person name="Debarbieux L."/>
            <person name="Koszul R."/>
        </authorList>
    </citation>
    <scope>NUCLEOTIDE SEQUENCE [LARGE SCALE GENOMIC DNA]</scope>
    <source>
        <strain evidence="8 10">KB18</strain>
    </source>
</reference>
<reference evidence="7" key="1">
    <citation type="journal article" date="2017" name="Genome Announc.">
        <title>High-Quality Whole-Genome Sequences of the Oligo-Mouse-Microbiota Bacterial Community.</title>
        <authorList>
            <person name="Garzetti D."/>
            <person name="Brugiroux S."/>
            <person name="Bunk B."/>
            <person name="Pukall R."/>
            <person name="McCoy K.D."/>
            <person name="Macpherson A.J."/>
            <person name="Stecher B."/>
        </authorList>
    </citation>
    <scope>NUCLEOTIDE SEQUENCE</scope>
    <source>
        <strain evidence="7">KB18</strain>
    </source>
</reference>
<dbReference type="Proteomes" id="UP000596035">
    <property type="component" value="Chromosome"/>
</dbReference>
<dbReference type="Gene3D" id="3.20.20.80">
    <property type="entry name" value="Glycosidases"/>
    <property type="match status" value="1"/>
</dbReference>
<dbReference type="EMBL" id="CP065321">
    <property type="protein sequence ID" value="QQR31538.1"/>
    <property type="molecule type" value="Genomic_DNA"/>
</dbReference>
<dbReference type="InterPro" id="IPR008979">
    <property type="entry name" value="Galactose-bd-like_sf"/>
</dbReference>
<dbReference type="KEGG" id="amur:ADH66_17305"/>
<dbReference type="PANTHER" id="PTHR42732">
    <property type="entry name" value="BETA-GALACTOSIDASE"/>
    <property type="match status" value="1"/>
</dbReference>
<evidence type="ECO:0000313" key="9">
    <source>
        <dbReference type="Proteomes" id="UP000196710"/>
    </source>
</evidence>
<organism evidence="8 10">
    <name type="scientific">Acutalibacter muris</name>
    <dbReference type="NCBI Taxonomy" id="1796620"/>
    <lineage>
        <taxon>Bacteria</taxon>
        <taxon>Bacillati</taxon>
        <taxon>Bacillota</taxon>
        <taxon>Clostridia</taxon>
        <taxon>Eubacteriales</taxon>
        <taxon>Acutalibacteraceae</taxon>
        <taxon>Acutalibacter</taxon>
    </lineage>
</organism>
<feature type="domain" description="Glycosyl hydrolases family 2 sugar binding" evidence="6">
    <location>
        <begin position="23"/>
        <end position="176"/>
    </location>
</feature>
<dbReference type="Gene3D" id="2.60.40.10">
    <property type="entry name" value="Immunoglobulins"/>
    <property type="match status" value="1"/>
</dbReference>
<dbReference type="AlphaFoldDB" id="A0A1Z2XV51"/>
<dbReference type="SUPFAM" id="SSF49785">
    <property type="entry name" value="Galactose-binding domain-like"/>
    <property type="match status" value="1"/>
</dbReference>
<evidence type="ECO:0000313" key="7">
    <source>
        <dbReference type="EMBL" id="ASB42259.1"/>
    </source>
</evidence>
<dbReference type="InterPro" id="IPR013783">
    <property type="entry name" value="Ig-like_fold"/>
</dbReference>
<evidence type="ECO:0000256" key="2">
    <source>
        <dbReference type="ARBA" id="ARBA00022801"/>
    </source>
</evidence>
<dbReference type="SUPFAM" id="SSF51445">
    <property type="entry name" value="(Trans)glycosidases"/>
    <property type="match status" value="1"/>
</dbReference>
<dbReference type="SUPFAM" id="SSF49303">
    <property type="entry name" value="beta-Galactosidase/glucuronidase domain"/>
    <property type="match status" value="1"/>
</dbReference>